<evidence type="ECO:0000259" key="8">
    <source>
        <dbReference type="PROSITE" id="PS50885"/>
    </source>
</evidence>
<dbReference type="GO" id="GO:0006935">
    <property type="term" value="P:chemotaxis"/>
    <property type="evidence" value="ECO:0007669"/>
    <property type="project" value="InterPro"/>
</dbReference>
<dbReference type="Proteomes" id="UP000198284">
    <property type="component" value="Unassembled WGS sequence"/>
</dbReference>
<dbReference type="GO" id="GO:0007165">
    <property type="term" value="P:signal transduction"/>
    <property type="evidence" value="ECO:0007669"/>
    <property type="project" value="UniProtKB-KW"/>
</dbReference>
<feature type="region of interest" description="Disordered" evidence="5">
    <location>
        <begin position="523"/>
        <end position="567"/>
    </location>
</feature>
<keyword evidence="2" id="KW-0488">Methylation</keyword>
<name>A0A239IHF8_9BURK</name>
<evidence type="ECO:0000313" key="9">
    <source>
        <dbReference type="EMBL" id="SNS91854.1"/>
    </source>
</evidence>
<dbReference type="InterPro" id="IPR047347">
    <property type="entry name" value="YvaQ-like_sensor"/>
</dbReference>
<dbReference type="PANTHER" id="PTHR43531">
    <property type="entry name" value="PROTEIN ICFG"/>
    <property type="match status" value="1"/>
</dbReference>
<dbReference type="GO" id="GO:0004888">
    <property type="term" value="F:transmembrane signaling receptor activity"/>
    <property type="evidence" value="ECO:0007669"/>
    <property type="project" value="InterPro"/>
</dbReference>
<keyword evidence="6" id="KW-0812">Transmembrane</keyword>
<feature type="domain" description="HAMP" evidence="8">
    <location>
        <begin position="213"/>
        <end position="265"/>
    </location>
</feature>
<dbReference type="Gene3D" id="1.10.287.950">
    <property type="entry name" value="Methyl-accepting chemotaxis protein"/>
    <property type="match status" value="1"/>
</dbReference>
<feature type="transmembrane region" description="Helical" evidence="6">
    <location>
        <begin position="192"/>
        <end position="211"/>
    </location>
</feature>
<dbReference type="InterPro" id="IPR003660">
    <property type="entry name" value="HAMP_dom"/>
</dbReference>
<evidence type="ECO:0000256" key="4">
    <source>
        <dbReference type="PROSITE-ProRule" id="PRU00284"/>
    </source>
</evidence>
<evidence type="ECO:0000313" key="10">
    <source>
        <dbReference type="Proteomes" id="UP000198284"/>
    </source>
</evidence>
<organism evidence="9 10">
    <name type="scientific">Noviherbaspirillum humi</name>
    <dbReference type="NCBI Taxonomy" id="1688639"/>
    <lineage>
        <taxon>Bacteria</taxon>
        <taxon>Pseudomonadati</taxon>
        <taxon>Pseudomonadota</taxon>
        <taxon>Betaproteobacteria</taxon>
        <taxon>Burkholderiales</taxon>
        <taxon>Oxalobacteraceae</taxon>
        <taxon>Noviherbaspirillum</taxon>
    </lineage>
</organism>
<dbReference type="CDD" id="cd06225">
    <property type="entry name" value="HAMP"/>
    <property type="match status" value="1"/>
</dbReference>
<reference evidence="9 10" key="1">
    <citation type="submission" date="2017-06" db="EMBL/GenBank/DDBJ databases">
        <authorList>
            <person name="Kim H.J."/>
            <person name="Triplett B.A."/>
        </authorList>
    </citation>
    <scope>NUCLEOTIDE SEQUENCE [LARGE SCALE GENOMIC DNA]</scope>
    <source>
        <strain evidence="9 10">U15</strain>
    </source>
</reference>
<dbReference type="Pfam" id="PF00015">
    <property type="entry name" value="MCPsignal"/>
    <property type="match status" value="1"/>
</dbReference>
<dbReference type="InterPro" id="IPR004090">
    <property type="entry name" value="Chemotax_Me-accpt_rcpt"/>
</dbReference>
<feature type="domain" description="Methyl-accepting transducer" evidence="7">
    <location>
        <begin position="270"/>
        <end position="499"/>
    </location>
</feature>
<dbReference type="SMART" id="SM00304">
    <property type="entry name" value="HAMP"/>
    <property type="match status" value="1"/>
</dbReference>
<comment type="subcellular location">
    <subcellularLocation>
        <location evidence="1">Membrane</location>
    </subcellularLocation>
</comment>
<proteinExistence type="inferred from homology"/>
<keyword evidence="6" id="KW-1133">Transmembrane helix</keyword>
<dbReference type="InterPro" id="IPR051310">
    <property type="entry name" value="MCP_chemotaxis"/>
</dbReference>
<dbReference type="Pfam" id="PF12729">
    <property type="entry name" value="4HB_MCP_1"/>
    <property type="match status" value="1"/>
</dbReference>
<comment type="similarity">
    <text evidence="3">Belongs to the methyl-accepting chemotaxis (MCP) protein family.</text>
</comment>
<dbReference type="GO" id="GO:0005886">
    <property type="term" value="C:plasma membrane"/>
    <property type="evidence" value="ECO:0007669"/>
    <property type="project" value="TreeGrafter"/>
</dbReference>
<keyword evidence="6" id="KW-0472">Membrane</keyword>
<dbReference type="PROSITE" id="PS50111">
    <property type="entry name" value="CHEMOTAXIS_TRANSDUC_2"/>
    <property type="match status" value="1"/>
</dbReference>
<dbReference type="InterPro" id="IPR004089">
    <property type="entry name" value="MCPsignal_dom"/>
</dbReference>
<dbReference type="PANTHER" id="PTHR43531:SF14">
    <property type="entry name" value="METHYL-ACCEPTING CHEMOTAXIS PROTEIN I-RELATED"/>
    <property type="match status" value="1"/>
</dbReference>
<dbReference type="AlphaFoldDB" id="A0A239IHF8"/>
<dbReference type="SMART" id="SM00283">
    <property type="entry name" value="MA"/>
    <property type="match status" value="1"/>
</dbReference>
<sequence length="567" mass="60276">MAVFSNVKISTRLGGGFFLVLALSGGITGIGTWSLHQVGASTEEMAVFNYKERLAQQWIRSISLNAERAIIAAKSTDAEHRKQLAEKMSAETEKINKFQSELTGLVKSEQGKKLLAASTEKRKVYIEARSQILKMHDDGADIAKIRATVDEKLVPALRSYIETVEATLEYQQHLAEEAHVKVKSIEQSSVNIVLLISLFALGLGALLSWLISRSILVPLNKAVSVARTVASGDLTSRIEVQSADETGQLLQALKDMNDSLTSIVGEVKRSSDTIATASVQIASGNQDLSSRTEQQAASLEETASSMEELTSTVKQNADNARQANQLAISASDVAVKGGEVVGQVVDTMSAITESSRKIVDIIDTIDGIAFQTNILALNAAVEAARAGEQGRGFAVVAAEVRSLAQRSAAAAKEIKGLIDNSVEKVDIGSRLVEQAGTTMDEVVSSIRRVSDIVGEIAAASQEQSTGIEQVNLAIGQMDQVTQQNAALVEEAAAATESMQDQVRSLARSVGAFNLSIADAPSSLPAPSAPAAALPRQSAQRVAQRRSLPSAKPAKMTLPNDGGDWEQF</sequence>
<evidence type="ECO:0000256" key="1">
    <source>
        <dbReference type="ARBA" id="ARBA00004370"/>
    </source>
</evidence>
<evidence type="ECO:0000256" key="2">
    <source>
        <dbReference type="ARBA" id="ARBA00022481"/>
    </source>
</evidence>
<dbReference type="SUPFAM" id="SSF58104">
    <property type="entry name" value="Methyl-accepting chemotaxis protein (MCP) signaling domain"/>
    <property type="match status" value="1"/>
</dbReference>
<evidence type="ECO:0000256" key="5">
    <source>
        <dbReference type="SAM" id="MobiDB-lite"/>
    </source>
</evidence>
<evidence type="ECO:0000256" key="6">
    <source>
        <dbReference type="SAM" id="Phobius"/>
    </source>
</evidence>
<dbReference type="OrthoDB" id="5441488at2"/>
<dbReference type="Pfam" id="PF00672">
    <property type="entry name" value="HAMP"/>
    <property type="match status" value="1"/>
</dbReference>
<keyword evidence="4" id="KW-0807">Transducer</keyword>
<dbReference type="FunFam" id="1.10.287.950:FF:000001">
    <property type="entry name" value="Methyl-accepting chemotaxis sensory transducer"/>
    <property type="match status" value="1"/>
</dbReference>
<evidence type="ECO:0000259" key="7">
    <source>
        <dbReference type="PROSITE" id="PS50111"/>
    </source>
</evidence>
<dbReference type="CDD" id="cd19411">
    <property type="entry name" value="MCP2201-like_sensor"/>
    <property type="match status" value="1"/>
</dbReference>
<dbReference type="EMBL" id="FZOT01000009">
    <property type="protein sequence ID" value="SNS91854.1"/>
    <property type="molecule type" value="Genomic_DNA"/>
</dbReference>
<dbReference type="PROSITE" id="PS50885">
    <property type="entry name" value="HAMP"/>
    <property type="match status" value="1"/>
</dbReference>
<dbReference type="RefSeq" id="WP_089400008.1">
    <property type="nucleotide sequence ID" value="NZ_FZOT01000009.1"/>
</dbReference>
<accession>A0A239IHF8</accession>
<feature type="compositionally biased region" description="Low complexity" evidence="5">
    <location>
        <begin position="523"/>
        <end position="546"/>
    </location>
</feature>
<keyword evidence="10" id="KW-1185">Reference proteome</keyword>
<dbReference type="CDD" id="cd11386">
    <property type="entry name" value="MCP_signal"/>
    <property type="match status" value="1"/>
</dbReference>
<protein>
    <submittedName>
        <fullName evidence="9">Methyl-accepting chemotaxis protein</fullName>
    </submittedName>
</protein>
<gene>
    <name evidence="9" type="ORF">SAMN06265795_10969</name>
</gene>
<dbReference type="PRINTS" id="PR00260">
    <property type="entry name" value="CHEMTRNSDUCR"/>
</dbReference>
<dbReference type="InterPro" id="IPR024478">
    <property type="entry name" value="HlyB_4HB_MCP"/>
</dbReference>
<evidence type="ECO:0000256" key="3">
    <source>
        <dbReference type="ARBA" id="ARBA00029447"/>
    </source>
</evidence>